<name>A0ABV8A514_9DEIO</name>
<evidence type="ECO:0000256" key="3">
    <source>
        <dbReference type="ARBA" id="ARBA00022481"/>
    </source>
</evidence>
<evidence type="ECO:0000313" key="11">
    <source>
        <dbReference type="Proteomes" id="UP001595748"/>
    </source>
</evidence>
<evidence type="ECO:0000256" key="7">
    <source>
        <dbReference type="ARBA" id="ARBA00023136"/>
    </source>
</evidence>
<comment type="caution">
    <text evidence="10">The sequence shown here is derived from an EMBL/GenBank/DDBJ whole genome shotgun (WGS) entry which is preliminary data.</text>
</comment>
<feature type="transmembrane region" description="Helical" evidence="9">
    <location>
        <begin position="12"/>
        <end position="35"/>
    </location>
</feature>
<dbReference type="Gene3D" id="3.30.700.10">
    <property type="entry name" value="Glycoprotein, Type 4 Pilin"/>
    <property type="match status" value="1"/>
</dbReference>
<dbReference type="Pfam" id="PF07963">
    <property type="entry name" value="N_methyl"/>
    <property type="match status" value="1"/>
</dbReference>
<dbReference type="RefSeq" id="WP_380076474.1">
    <property type="nucleotide sequence ID" value="NZ_JBHRZF010000062.1"/>
</dbReference>
<accession>A0ABV8A514</accession>
<evidence type="ECO:0000256" key="4">
    <source>
        <dbReference type="ARBA" id="ARBA00022692"/>
    </source>
</evidence>
<dbReference type="InterPro" id="IPR012902">
    <property type="entry name" value="N_methyl_site"/>
</dbReference>
<keyword evidence="11" id="KW-1185">Reference proteome</keyword>
<evidence type="ECO:0000256" key="2">
    <source>
        <dbReference type="ARBA" id="ARBA00004418"/>
    </source>
</evidence>
<keyword evidence="6 9" id="KW-1133">Transmembrane helix</keyword>
<dbReference type="SUPFAM" id="SSF54523">
    <property type="entry name" value="Pili subunits"/>
    <property type="match status" value="1"/>
</dbReference>
<dbReference type="NCBIfam" id="TIGR02532">
    <property type="entry name" value="IV_pilin_GFxxxE"/>
    <property type="match status" value="1"/>
</dbReference>
<evidence type="ECO:0000313" key="10">
    <source>
        <dbReference type="EMBL" id="MFC3860326.1"/>
    </source>
</evidence>
<dbReference type="Proteomes" id="UP001595748">
    <property type="component" value="Unassembled WGS sequence"/>
</dbReference>
<protein>
    <submittedName>
        <fullName evidence="10">Type II secretion system protein</fullName>
    </submittedName>
</protein>
<evidence type="ECO:0000256" key="1">
    <source>
        <dbReference type="ARBA" id="ARBA00004203"/>
    </source>
</evidence>
<gene>
    <name evidence="10" type="ORF">ACFOPQ_06045</name>
</gene>
<keyword evidence="3" id="KW-0488">Methylation</keyword>
<keyword evidence="8" id="KW-0998">Cell outer membrane</keyword>
<keyword evidence="7 9" id="KW-0472">Membrane</keyword>
<dbReference type="EMBL" id="JBHRZF010000062">
    <property type="protein sequence ID" value="MFC3860326.1"/>
    <property type="molecule type" value="Genomic_DNA"/>
</dbReference>
<comment type="subcellular location">
    <subcellularLocation>
        <location evidence="1">Cell outer membrane</location>
        <topology evidence="1">Single-pass membrane protein</topology>
    </subcellularLocation>
    <subcellularLocation>
        <location evidence="2">Periplasm</location>
    </subcellularLocation>
</comment>
<proteinExistence type="predicted"/>
<evidence type="ECO:0000256" key="8">
    <source>
        <dbReference type="ARBA" id="ARBA00023237"/>
    </source>
</evidence>
<dbReference type="PANTHER" id="PTHR30093">
    <property type="entry name" value="GENERAL SECRETION PATHWAY PROTEIN G"/>
    <property type="match status" value="1"/>
</dbReference>
<keyword evidence="4 9" id="KW-0812">Transmembrane</keyword>
<organism evidence="10 11">
    <name type="scientific">Deinococcus antarcticus</name>
    <dbReference type="NCBI Taxonomy" id="1298767"/>
    <lineage>
        <taxon>Bacteria</taxon>
        <taxon>Thermotogati</taxon>
        <taxon>Deinococcota</taxon>
        <taxon>Deinococci</taxon>
        <taxon>Deinococcales</taxon>
        <taxon>Deinococcaceae</taxon>
        <taxon>Deinococcus</taxon>
    </lineage>
</organism>
<dbReference type="InterPro" id="IPR045584">
    <property type="entry name" value="Pilin-like"/>
</dbReference>
<evidence type="ECO:0000256" key="9">
    <source>
        <dbReference type="SAM" id="Phobius"/>
    </source>
</evidence>
<reference evidence="11" key="1">
    <citation type="journal article" date="2019" name="Int. J. Syst. Evol. Microbiol.">
        <title>The Global Catalogue of Microorganisms (GCM) 10K type strain sequencing project: providing services to taxonomists for standard genome sequencing and annotation.</title>
        <authorList>
            <consortium name="The Broad Institute Genomics Platform"/>
            <consortium name="The Broad Institute Genome Sequencing Center for Infectious Disease"/>
            <person name="Wu L."/>
            <person name="Ma J."/>
        </authorList>
    </citation>
    <scope>NUCLEOTIDE SEQUENCE [LARGE SCALE GENOMIC DNA]</scope>
    <source>
        <strain evidence="11">CCTCC AB 2013263</strain>
    </source>
</reference>
<dbReference type="PANTHER" id="PTHR30093:SF44">
    <property type="entry name" value="TYPE II SECRETION SYSTEM CORE PROTEIN G"/>
    <property type="match status" value="1"/>
</dbReference>
<keyword evidence="5" id="KW-0574">Periplasm</keyword>
<evidence type="ECO:0000256" key="6">
    <source>
        <dbReference type="ARBA" id="ARBA00022989"/>
    </source>
</evidence>
<evidence type="ECO:0000256" key="5">
    <source>
        <dbReference type="ARBA" id="ARBA00022764"/>
    </source>
</evidence>
<sequence>MPPFLLMDKEPVQGFTVIELLIVVAIIGILAAFLVPNLIKVRDKANHTSAQSVARNVLTGMAAVETSGLALASCSYTNNVVQISANNFTQKVNASDIVNDVQCMSDSFQWKVTVSFAQSAGIKTEDFIARK</sequence>